<reference evidence="10" key="1">
    <citation type="submission" date="2016-10" db="EMBL/GenBank/DDBJ databases">
        <authorList>
            <person name="Varghese N."/>
            <person name="Submissions S."/>
        </authorList>
    </citation>
    <scope>NUCLEOTIDE SEQUENCE [LARGE SCALE GENOMIC DNA]</scope>
    <source>
        <strain evidence="10">DSM 11706</strain>
    </source>
</reference>
<evidence type="ECO:0000256" key="8">
    <source>
        <dbReference type="RuleBase" id="RU363041"/>
    </source>
</evidence>
<dbReference type="PANTHER" id="PTHR30269">
    <property type="entry name" value="TRANSMEMBRANE PROTEIN YFCA"/>
    <property type="match status" value="1"/>
</dbReference>
<feature type="transmembrane region" description="Helical" evidence="8">
    <location>
        <begin position="96"/>
        <end position="116"/>
    </location>
</feature>
<evidence type="ECO:0000256" key="2">
    <source>
        <dbReference type="ARBA" id="ARBA00009142"/>
    </source>
</evidence>
<dbReference type="PANTHER" id="PTHR30269:SF37">
    <property type="entry name" value="MEMBRANE TRANSPORTER PROTEIN"/>
    <property type="match status" value="1"/>
</dbReference>
<dbReference type="InterPro" id="IPR052017">
    <property type="entry name" value="TSUP"/>
</dbReference>
<dbReference type="Proteomes" id="UP000198734">
    <property type="component" value="Unassembled WGS sequence"/>
</dbReference>
<feature type="transmembrane region" description="Helical" evidence="8">
    <location>
        <begin position="205"/>
        <end position="222"/>
    </location>
</feature>
<dbReference type="Pfam" id="PF01925">
    <property type="entry name" value="TauE"/>
    <property type="match status" value="1"/>
</dbReference>
<keyword evidence="10" id="KW-1185">Reference proteome</keyword>
<feature type="transmembrane region" description="Helical" evidence="8">
    <location>
        <begin position="137"/>
        <end position="164"/>
    </location>
</feature>
<evidence type="ECO:0000256" key="6">
    <source>
        <dbReference type="ARBA" id="ARBA00022989"/>
    </source>
</evidence>
<keyword evidence="5 8" id="KW-0812">Transmembrane</keyword>
<dbReference type="InterPro" id="IPR002781">
    <property type="entry name" value="TM_pro_TauE-like"/>
</dbReference>
<evidence type="ECO:0000256" key="7">
    <source>
        <dbReference type="ARBA" id="ARBA00023136"/>
    </source>
</evidence>
<dbReference type="EMBL" id="FOXU01000001">
    <property type="protein sequence ID" value="SFP99661.1"/>
    <property type="molecule type" value="Genomic_DNA"/>
</dbReference>
<feature type="transmembrane region" description="Helical" evidence="8">
    <location>
        <begin position="176"/>
        <end position="198"/>
    </location>
</feature>
<evidence type="ECO:0000256" key="5">
    <source>
        <dbReference type="ARBA" id="ARBA00022692"/>
    </source>
</evidence>
<keyword evidence="4 8" id="KW-1003">Cell membrane</keyword>
<comment type="subcellular location">
    <subcellularLocation>
        <location evidence="1 8">Cell membrane</location>
        <topology evidence="1 8">Multi-pass membrane protein</topology>
    </subcellularLocation>
</comment>
<keyword evidence="3" id="KW-0813">Transport</keyword>
<comment type="similarity">
    <text evidence="2 8">Belongs to the 4-toluene sulfonate uptake permease (TSUP) (TC 2.A.102) family.</text>
</comment>
<gene>
    <name evidence="9" type="ORF">SAMN05421670_0573</name>
</gene>
<feature type="transmembrane region" description="Helical" evidence="8">
    <location>
        <begin position="234"/>
        <end position="251"/>
    </location>
</feature>
<evidence type="ECO:0000256" key="1">
    <source>
        <dbReference type="ARBA" id="ARBA00004651"/>
    </source>
</evidence>
<keyword evidence="6 8" id="KW-1133">Transmembrane helix</keyword>
<evidence type="ECO:0000313" key="9">
    <source>
        <dbReference type="EMBL" id="SFP99661.1"/>
    </source>
</evidence>
<feature type="transmembrane region" description="Helical" evidence="8">
    <location>
        <begin position="28"/>
        <end position="53"/>
    </location>
</feature>
<evidence type="ECO:0000256" key="4">
    <source>
        <dbReference type="ARBA" id="ARBA00022475"/>
    </source>
</evidence>
<organism evidence="9 10">
    <name type="scientific">Psychrobacillus psychrotolerans</name>
    <dbReference type="NCBI Taxonomy" id="126156"/>
    <lineage>
        <taxon>Bacteria</taxon>
        <taxon>Bacillati</taxon>
        <taxon>Bacillota</taxon>
        <taxon>Bacilli</taxon>
        <taxon>Bacillales</taxon>
        <taxon>Bacillaceae</taxon>
        <taxon>Psychrobacillus</taxon>
    </lineage>
</organism>
<evidence type="ECO:0000256" key="3">
    <source>
        <dbReference type="ARBA" id="ARBA00022448"/>
    </source>
</evidence>
<dbReference type="AlphaFoldDB" id="A0A1I5UWN0"/>
<accession>A0A1I5UWN0</accession>
<dbReference type="GO" id="GO:0005886">
    <property type="term" value="C:plasma membrane"/>
    <property type="evidence" value="ECO:0007669"/>
    <property type="project" value="UniProtKB-SubCell"/>
</dbReference>
<dbReference type="OrthoDB" id="9801058at2"/>
<dbReference type="STRING" id="126156.SAMN05421670_0573"/>
<sequence length="252" mass="27717">MDILVGVMILFAILSGIAKVGFGFGAGIILNPILTLFVSSSTAVTLLAPILWFSNFTGARTHRKSIEWNLIKKLLPMALTGTLLGSFILSHVNDQILRPSIGIIAITMGILLFISRKKVKEDDKEKENMAGQHNKRGIIYHLGAFASGFVGATANSGGLPLIVLFMNDRTLSKNAFTANIVVMLAIMDTIKIIFYMFLGILTIQNFLLVALYIPFIYIGALVGKRVHTKIPEKSFFQIVHSMIFIIGIMLLF</sequence>
<proteinExistence type="inferred from homology"/>
<feature type="transmembrane region" description="Helical" evidence="8">
    <location>
        <begin position="74"/>
        <end position="90"/>
    </location>
</feature>
<evidence type="ECO:0000313" key="10">
    <source>
        <dbReference type="Proteomes" id="UP000198734"/>
    </source>
</evidence>
<name>A0A1I5UWN0_9BACI</name>
<keyword evidence="7 8" id="KW-0472">Membrane</keyword>
<protein>
    <recommendedName>
        <fullName evidence="8">Probable membrane transporter protein</fullName>
    </recommendedName>
</protein>
<dbReference type="RefSeq" id="WP_093533996.1">
    <property type="nucleotide sequence ID" value="NZ_FOXU01000001.1"/>
</dbReference>